<dbReference type="GO" id="GO:0016757">
    <property type="term" value="F:glycosyltransferase activity"/>
    <property type="evidence" value="ECO:0007669"/>
    <property type="project" value="UniProtKB-KW"/>
</dbReference>
<keyword evidence="8" id="KW-1185">Reference proteome</keyword>
<feature type="domain" description="Glycosyl transferase 1" evidence="4">
    <location>
        <begin position="10"/>
        <end position="181"/>
    </location>
</feature>
<evidence type="ECO:0000313" key="8">
    <source>
        <dbReference type="Proteomes" id="UP000527860"/>
    </source>
</evidence>
<dbReference type="Gene3D" id="3.40.50.2000">
    <property type="entry name" value="Glycogen Phosphorylase B"/>
    <property type="match status" value="2"/>
</dbReference>
<keyword evidence="2 6" id="KW-0808">Transferase</keyword>
<gene>
    <name evidence="6" type="ORF">F7P68_0001450</name>
    <name evidence="5" type="ORF">SN16_11720</name>
</gene>
<dbReference type="PANTHER" id="PTHR12526:SF629">
    <property type="entry name" value="TEICHURONIC ACID BIOSYNTHESIS GLYCOSYLTRANSFERASE TUAH-RELATED"/>
    <property type="match status" value="1"/>
</dbReference>
<dbReference type="EC" id="2.4.-.-" evidence="6"/>
<reference evidence="6" key="3">
    <citation type="submission" date="2022-12" db="EMBL/GenBank/DDBJ databases">
        <title>Genome analysis and biological profiling of marine Salinicoccus roseus MOSEL-ME25.</title>
        <authorList>
            <person name="Mirza F.T."/>
            <person name="Xie Y."/>
            <person name="Shinwari Z.K."/>
        </authorList>
    </citation>
    <scope>NUCLEOTIDE SEQUENCE</scope>
    <source>
        <strain evidence="6">MOSEL-ME25</strain>
    </source>
</reference>
<evidence type="ECO:0000313" key="6">
    <source>
        <dbReference type="EMBL" id="MDB0579203.1"/>
    </source>
</evidence>
<proteinExistence type="predicted"/>
<protein>
    <submittedName>
        <fullName evidence="6">Glycosyltransferase</fullName>
        <ecNumber evidence="6">2.4.-.-</ecNumber>
    </submittedName>
</protein>
<dbReference type="STRING" id="45670.SN16_11720"/>
<dbReference type="SUPFAM" id="SSF53756">
    <property type="entry name" value="UDP-Glycosyltransferase/glycogen phosphorylase"/>
    <property type="match status" value="1"/>
</dbReference>
<dbReference type="RefSeq" id="WP_040106820.1">
    <property type="nucleotide sequence ID" value="NZ_JABEVU030000001.1"/>
</dbReference>
<dbReference type="Proteomes" id="UP000031546">
    <property type="component" value="Unassembled WGS sequence"/>
</dbReference>
<comment type="caution">
    <text evidence="5">The sequence shown here is derived from an EMBL/GenBank/DDBJ whole genome shotgun (WGS) entry which is preliminary data.</text>
</comment>
<dbReference type="GeneID" id="77846210"/>
<evidence type="ECO:0000313" key="5">
    <source>
        <dbReference type="EMBL" id="KIH69755.1"/>
    </source>
</evidence>
<evidence type="ECO:0000313" key="7">
    <source>
        <dbReference type="Proteomes" id="UP000031546"/>
    </source>
</evidence>
<dbReference type="Pfam" id="PF09318">
    <property type="entry name" value="Glyco_trans_A_1"/>
    <property type="match status" value="1"/>
</dbReference>
<keyword evidence="1 6" id="KW-0328">Glycosyltransferase</keyword>
<evidence type="ECO:0000259" key="4">
    <source>
        <dbReference type="Pfam" id="PF09318"/>
    </source>
</evidence>
<reference evidence="6" key="2">
    <citation type="submission" date="2020-04" db="EMBL/GenBank/DDBJ databases">
        <authorList>
            <person name="Tanveer F."/>
            <person name="Xie Y."/>
            <person name="Shinwari Z.K."/>
        </authorList>
    </citation>
    <scope>NUCLEOTIDE SEQUENCE</scope>
    <source>
        <strain evidence="6">MOSEL-ME25</strain>
    </source>
</reference>
<organism evidence="5 7">
    <name type="scientific">Salinicoccus roseus</name>
    <dbReference type="NCBI Taxonomy" id="45670"/>
    <lineage>
        <taxon>Bacteria</taxon>
        <taxon>Bacillati</taxon>
        <taxon>Bacillota</taxon>
        <taxon>Bacilli</taxon>
        <taxon>Bacillales</taxon>
        <taxon>Staphylococcaceae</taxon>
        <taxon>Salinicoccus</taxon>
    </lineage>
</organism>
<reference evidence="5 7" key="1">
    <citation type="submission" date="2015-01" db="EMBL/GenBank/DDBJ databases">
        <title>Genome sequences of high lactate-tolerant strain Salinicoccus roseus W12 with industrial interest.</title>
        <authorList>
            <person name="Wang H."/>
            <person name="Yu B."/>
        </authorList>
    </citation>
    <scope>NUCLEOTIDE SEQUENCE [LARGE SCALE GENOMIC DNA]</scope>
    <source>
        <strain evidence="5 7">W12</strain>
    </source>
</reference>
<evidence type="ECO:0000259" key="3">
    <source>
        <dbReference type="Pfam" id="PF00534"/>
    </source>
</evidence>
<name>A0A0C2H7A0_9STAP</name>
<dbReference type="OrthoDB" id="570545at2"/>
<evidence type="ECO:0000256" key="2">
    <source>
        <dbReference type="ARBA" id="ARBA00022679"/>
    </source>
</evidence>
<dbReference type="InterPro" id="IPR001296">
    <property type="entry name" value="Glyco_trans_1"/>
</dbReference>
<dbReference type="EMBL" id="JABEVU030000001">
    <property type="protein sequence ID" value="MDB0579203.1"/>
    <property type="molecule type" value="Genomic_DNA"/>
</dbReference>
<dbReference type="Proteomes" id="UP000527860">
    <property type="component" value="Unassembled WGS sequence"/>
</dbReference>
<evidence type="ECO:0000256" key="1">
    <source>
        <dbReference type="ARBA" id="ARBA00022676"/>
    </source>
</evidence>
<accession>A0A0C2H7A0</accession>
<dbReference type="Pfam" id="PF00534">
    <property type="entry name" value="Glycos_transf_1"/>
    <property type="match status" value="1"/>
</dbReference>
<dbReference type="AlphaFoldDB" id="A0A0C2H7A0"/>
<sequence>MKPRILFLLNSVDVNRGGLTHASLRQASTFADAGYETELLTFRYDPRFPVICKKLVRMGKVSKNVHIRNLFHERALYRPTDKVRRKRVKVDISEYEKDYRVSKRPKHNAYRLHQDDRYVKYISLREDDTLDFIDYFDAHERREKREYYDYYGQMTRLQHFTPDENKVAEEIFYNREGKVILTMRHDPETDKIIQVKNFGEDDRVLSETDGDQTPYRKDWLDQVLAESDRDTVVISDTRPTDELVVLLDDNRVKGLIRPHSNHLRNPDDPASELNRRNKYAVESVKDVDGLVVLTEKQRQDIVERFGHPEKVFVVPNYYDPGPPKITGMRTLFINMRQRTRKIERDMKKVVIVSRFSSIKSIDHTIKAFKEVVAAVPEATLEIWGKGDKKQEYKELIKKLDLEDSVKVKGYTQRPENVYRSGALSVVTSKAEGFSLSVMESMVNETPVVSYDIRYGPSDMIEHGENGYLIRKGDTDALAERMIHMLQHPKETREMGIAAGRTMRTQFGIDSYQNKWFSLVDYLLGNDESRGAEE</sequence>
<dbReference type="PANTHER" id="PTHR12526">
    <property type="entry name" value="GLYCOSYLTRANSFERASE"/>
    <property type="match status" value="1"/>
</dbReference>
<feature type="domain" description="Glycosyl transferase family 1" evidence="3">
    <location>
        <begin position="342"/>
        <end position="498"/>
    </location>
</feature>
<dbReference type="InterPro" id="IPR015397">
    <property type="entry name" value="Glyco_trans_A_1"/>
</dbReference>
<dbReference type="EMBL" id="JXII01000010">
    <property type="protein sequence ID" value="KIH69755.1"/>
    <property type="molecule type" value="Genomic_DNA"/>
</dbReference>